<feature type="compositionally biased region" description="Polar residues" evidence="1">
    <location>
        <begin position="830"/>
        <end position="840"/>
    </location>
</feature>
<protein>
    <submittedName>
        <fullName evidence="3">Uncharacterized protein</fullName>
    </submittedName>
</protein>
<feature type="transmembrane region" description="Helical" evidence="2">
    <location>
        <begin position="158"/>
        <end position="182"/>
    </location>
</feature>
<feature type="compositionally biased region" description="Basic and acidic residues" evidence="1">
    <location>
        <begin position="491"/>
        <end position="500"/>
    </location>
</feature>
<evidence type="ECO:0000313" key="4">
    <source>
        <dbReference type="Proteomes" id="UP000198287"/>
    </source>
</evidence>
<dbReference type="OrthoDB" id="6499973at2759"/>
<evidence type="ECO:0000256" key="1">
    <source>
        <dbReference type="SAM" id="MobiDB-lite"/>
    </source>
</evidence>
<feature type="compositionally biased region" description="Low complexity" evidence="1">
    <location>
        <begin position="724"/>
        <end position="737"/>
    </location>
</feature>
<feature type="transmembrane region" description="Helical" evidence="2">
    <location>
        <begin position="278"/>
        <end position="299"/>
    </location>
</feature>
<feature type="region of interest" description="Disordered" evidence="1">
    <location>
        <begin position="80"/>
        <end position="103"/>
    </location>
</feature>
<keyword evidence="2" id="KW-0812">Transmembrane</keyword>
<feature type="region of interest" description="Disordered" evidence="1">
    <location>
        <begin position="443"/>
        <end position="517"/>
    </location>
</feature>
<dbReference type="Proteomes" id="UP000198287">
    <property type="component" value="Unassembled WGS sequence"/>
</dbReference>
<name>A0A226DZE6_FOLCA</name>
<feature type="compositionally biased region" description="Polar residues" evidence="1">
    <location>
        <begin position="904"/>
        <end position="913"/>
    </location>
</feature>
<feature type="region of interest" description="Disordered" evidence="1">
    <location>
        <begin position="889"/>
        <end position="933"/>
    </location>
</feature>
<dbReference type="Pfam" id="PF07690">
    <property type="entry name" value="MFS_1"/>
    <property type="match status" value="1"/>
</dbReference>
<feature type="transmembrane region" description="Helical" evidence="2">
    <location>
        <begin position="49"/>
        <end position="70"/>
    </location>
</feature>
<dbReference type="GO" id="GO:0022857">
    <property type="term" value="F:transmembrane transporter activity"/>
    <property type="evidence" value="ECO:0007669"/>
    <property type="project" value="InterPro"/>
</dbReference>
<feature type="region of interest" description="Disordered" evidence="1">
    <location>
        <begin position="811"/>
        <end position="873"/>
    </location>
</feature>
<feature type="region of interest" description="Disordered" evidence="1">
    <location>
        <begin position="633"/>
        <end position="654"/>
    </location>
</feature>
<dbReference type="InterPro" id="IPR036259">
    <property type="entry name" value="MFS_trans_sf"/>
</dbReference>
<dbReference type="SUPFAM" id="SSF103473">
    <property type="entry name" value="MFS general substrate transporter"/>
    <property type="match status" value="1"/>
</dbReference>
<feature type="region of interest" description="Disordered" evidence="1">
    <location>
        <begin position="699"/>
        <end position="754"/>
    </location>
</feature>
<evidence type="ECO:0000256" key="2">
    <source>
        <dbReference type="SAM" id="Phobius"/>
    </source>
</evidence>
<feature type="compositionally biased region" description="Basic residues" evidence="1">
    <location>
        <begin position="571"/>
        <end position="590"/>
    </location>
</feature>
<gene>
    <name evidence="3" type="ORF">Fcan01_14960</name>
</gene>
<feature type="transmembrane region" description="Helical" evidence="2">
    <location>
        <begin position="127"/>
        <end position="146"/>
    </location>
</feature>
<dbReference type="InterPro" id="IPR050327">
    <property type="entry name" value="Proton-linked_MCT"/>
</dbReference>
<feature type="compositionally biased region" description="Polar residues" evidence="1">
    <location>
        <begin position="699"/>
        <end position="712"/>
    </location>
</feature>
<organism evidence="3 4">
    <name type="scientific">Folsomia candida</name>
    <name type="common">Springtail</name>
    <dbReference type="NCBI Taxonomy" id="158441"/>
    <lineage>
        <taxon>Eukaryota</taxon>
        <taxon>Metazoa</taxon>
        <taxon>Ecdysozoa</taxon>
        <taxon>Arthropoda</taxon>
        <taxon>Hexapoda</taxon>
        <taxon>Collembola</taxon>
        <taxon>Entomobryomorpha</taxon>
        <taxon>Isotomoidea</taxon>
        <taxon>Isotomidae</taxon>
        <taxon>Proisotominae</taxon>
        <taxon>Folsomia</taxon>
    </lineage>
</organism>
<reference evidence="3 4" key="1">
    <citation type="submission" date="2015-12" db="EMBL/GenBank/DDBJ databases">
        <title>The genome of Folsomia candida.</title>
        <authorList>
            <person name="Faddeeva A."/>
            <person name="Derks M.F."/>
            <person name="Anvar Y."/>
            <person name="Smit S."/>
            <person name="Van Straalen N."/>
            <person name="Roelofs D."/>
        </authorList>
    </citation>
    <scope>NUCLEOTIDE SEQUENCE [LARGE SCALE GENOMIC DNA]</scope>
    <source>
        <strain evidence="3 4">VU population</strain>
        <tissue evidence="3">Whole body</tissue>
    </source>
</reference>
<keyword evidence="2" id="KW-1133">Transmembrane helix</keyword>
<feature type="transmembrane region" description="Helical" evidence="2">
    <location>
        <begin position="223"/>
        <end position="241"/>
    </location>
</feature>
<dbReference type="PANTHER" id="PTHR11360">
    <property type="entry name" value="MONOCARBOXYLATE TRANSPORTER"/>
    <property type="match status" value="1"/>
</dbReference>
<proteinExistence type="predicted"/>
<keyword evidence="4" id="KW-1185">Reference proteome</keyword>
<feature type="transmembrane region" description="Helical" evidence="2">
    <location>
        <begin position="24"/>
        <end position="43"/>
    </location>
</feature>
<feature type="compositionally biased region" description="Low complexity" evidence="1">
    <location>
        <begin position="538"/>
        <end position="558"/>
    </location>
</feature>
<feature type="region of interest" description="Disordered" evidence="1">
    <location>
        <begin position="538"/>
        <end position="619"/>
    </location>
</feature>
<dbReference type="EMBL" id="LNIX01000009">
    <property type="protein sequence ID" value="OXA50174.1"/>
    <property type="molecule type" value="Genomic_DNA"/>
</dbReference>
<accession>A0A226DZE6</accession>
<feature type="compositionally biased region" description="Low complexity" evidence="1">
    <location>
        <begin position="637"/>
        <end position="652"/>
    </location>
</feature>
<dbReference type="PANTHER" id="PTHR11360:SF93">
    <property type="entry name" value="MONOCARBOXYLATE TRANSPORTER 7-LIKE PROTEIN"/>
    <property type="match status" value="1"/>
</dbReference>
<feature type="compositionally biased region" description="Polar residues" evidence="1">
    <location>
        <begin position="446"/>
        <end position="469"/>
    </location>
</feature>
<dbReference type="AlphaFoldDB" id="A0A226DZE6"/>
<feature type="compositionally biased region" description="Low complexity" evidence="1">
    <location>
        <begin position="811"/>
        <end position="822"/>
    </location>
</feature>
<keyword evidence="2" id="KW-0472">Membrane</keyword>
<feature type="transmembrane region" description="Helical" evidence="2">
    <location>
        <begin position="194"/>
        <end position="217"/>
    </location>
</feature>
<feature type="compositionally biased region" description="Low complexity" evidence="1">
    <location>
        <begin position="924"/>
        <end position="933"/>
    </location>
</feature>
<evidence type="ECO:0000313" key="3">
    <source>
        <dbReference type="EMBL" id="OXA50174.1"/>
    </source>
</evidence>
<feature type="compositionally biased region" description="Polar residues" evidence="1">
    <location>
        <begin position="501"/>
        <end position="517"/>
    </location>
</feature>
<dbReference type="Gene3D" id="1.20.1250.20">
    <property type="entry name" value="MFS general substrate transporter like domains"/>
    <property type="match status" value="1"/>
</dbReference>
<comment type="caution">
    <text evidence="3">The sequence shown here is derived from an EMBL/GenBank/DDBJ whole genome shotgun (WGS) entry which is preliminary data.</text>
</comment>
<sequence length="947" mass="102603">MVRESSGVVLGEFFRKRRQFVEQVVMAGTGVGVTLFSLLYLSFTRHLEWGAGFRVGAAFATICVLLPAFYRTASKYQPRERSGSLGGSGGKHQRVESPKSPSSMVVPLGGDICRSLHLFCVPSLKPLLWSSAISSFGLYAPVFLMSDFGRSEGLSGGSLLLLQTHLGLGLSLGVILGAILTLKKFKSCRLSPRVLCTGTACLTGASMIAISSVKGYYGYSLSAWVYGVALGSHLYTLKVLTMELTRTKHWGRIWSCVQSLMSPGILLGSGLTSYAGKSGFYACATAVFIGAGLVGFQLIDMTKCSSPQLSSSADTDSPIPPAPPPISLAKYGHQATPLLSGGVLAPESATGLYPLRRSISLQQPVYPCCPEVGAMGGMGMGLGYGLGGYPPGYSPYCRECVLSGSPLPPAWGMYYQPTPTGSMIRSYSLPQTAPIPAITGSHHSLKSTGTQTNPNSPVRTCSRGTNGQISIYPGSYDRLPTLPGSFLPPDRVIRDGDSKLKSSTASQQQRGPPTTTTFREMTAKNTVMFASNPQLFPASATQSSATSTTDQSGTPTTSYAGNGKGNNGNNHHFHSHNHPHTHTQHNHRHPSNGIQQQQEADRDSSPNSRQSPRHYYPQREERRANFIRGHKGPIVDQGQKQQSQPFQQQQQQRFYAPQTTMTTTVETHKKPEKPAVVSSINEKQQPAFTRHYFDSSKIQKGSAARSNATNIFSSNGGGGGGTSGPSTSGTNAPTTKGPHQHHHHTPTTTTSTNVNVISSSVSTTAQGGQFFIPFQQTPTNAQQQQQLRQSQQQPSLPISVSAVNAKLQQYQRQQQQQQQQQQEEFDWRSIQRQSASTSNPFEDDPDPPYYPATAGGGISHAHHQQSSRSMAKVSGNEFDIEQPKFNSLRKSLSRSGQNSSMSSQLNYSVTPTPVHQHHHHHPHSGFSQQQHQLPPQFQHQFQMQGKF</sequence>
<feature type="compositionally biased region" description="Low complexity" evidence="1">
    <location>
        <begin position="893"/>
        <end position="903"/>
    </location>
</feature>
<dbReference type="InterPro" id="IPR011701">
    <property type="entry name" value="MFS"/>
</dbReference>